<dbReference type="PATRIC" id="fig|1800.3.peg.3962"/>
<dbReference type="AlphaFoldDB" id="A0A0J6VWT0"/>
<feature type="region of interest" description="Disordered" evidence="1">
    <location>
        <begin position="218"/>
        <end position="237"/>
    </location>
</feature>
<sequence length="237" mass="25268">MTVSLVPGTVAAPPGILQWFVLLTWFQLQWLMQWQQQLGGSGATPVLNRFDARDTRVMGTVFQNPSTTAFLATQLPWLTTTLGALQGMPMSALQAMQLGDLEIDQDMLHRMSMTLAAETSSLPAIAQALTDQAHSRLGLLGSPCVGTFIRNVSVWALFTAAALGLLGLTSLTGLGTLVGFRQAKAGYALYASGLARFTGPGPLGVVREAGFVRIGSRRPKDGPPRLRVTGTDLRDSA</sequence>
<keyword evidence="4" id="KW-1185">Reference proteome</keyword>
<evidence type="ECO:0000256" key="2">
    <source>
        <dbReference type="SAM" id="Phobius"/>
    </source>
</evidence>
<name>A0A0J6VWT0_MYCCU</name>
<evidence type="ECO:0000313" key="4">
    <source>
        <dbReference type="Proteomes" id="UP000036176"/>
    </source>
</evidence>
<proteinExistence type="predicted"/>
<evidence type="ECO:0000313" key="3">
    <source>
        <dbReference type="EMBL" id="KMO73882.1"/>
    </source>
</evidence>
<comment type="caution">
    <text evidence="3">The sequence shown here is derived from an EMBL/GenBank/DDBJ whole genome shotgun (WGS) entry which is preliminary data.</text>
</comment>
<dbReference type="EMBL" id="JYNX01000058">
    <property type="protein sequence ID" value="KMO73882.1"/>
    <property type="molecule type" value="Genomic_DNA"/>
</dbReference>
<accession>A0A0J6VWT0</accession>
<feature type="transmembrane region" description="Helical" evidence="2">
    <location>
        <begin position="154"/>
        <end position="180"/>
    </location>
</feature>
<evidence type="ECO:0000256" key="1">
    <source>
        <dbReference type="SAM" id="MobiDB-lite"/>
    </source>
</evidence>
<organism evidence="3 4">
    <name type="scientific">Mycolicibacterium chubuense</name>
    <name type="common">Mycobacterium chubuense</name>
    <dbReference type="NCBI Taxonomy" id="1800"/>
    <lineage>
        <taxon>Bacteria</taxon>
        <taxon>Bacillati</taxon>
        <taxon>Actinomycetota</taxon>
        <taxon>Actinomycetes</taxon>
        <taxon>Mycobacteriales</taxon>
        <taxon>Mycobacteriaceae</taxon>
        <taxon>Mycolicibacterium</taxon>
    </lineage>
</organism>
<gene>
    <name evidence="3" type="ORF">MCHUDSM44219_03934</name>
</gene>
<keyword evidence="2" id="KW-1133">Transmembrane helix</keyword>
<dbReference type="Proteomes" id="UP000036176">
    <property type="component" value="Unassembled WGS sequence"/>
</dbReference>
<protein>
    <submittedName>
        <fullName evidence="3">Uncharacterized protein</fullName>
    </submittedName>
</protein>
<keyword evidence="2" id="KW-0812">Transmembrane</keyword>
<reference evidence="3 4" key="1">
    <citation type="journal article" date="2015" name="Genome Biol. Evol.">
        <title>Characterization of Three Mycobacterium spp. with Potential Use in Bioremediation by Genome Sequencing and Comparative Genomics.</title>
        <authorList>
            <person name="Das S."/>
            <person name="Pettersson B.M."/>
            <person name="Behra P.R."/>
            <person name="Ramesh M."/>
            <person name="Dasgupta S."/>
            <person name="Bhattacharya A."/>
            <person name="Kirsebom L.A."/>
        </authorList>
    </citation>
    <scope>NUCLEOTIDE SEQUENCE [LARGE SCALE GENOMIC DNA]</scope>
    <source>
        <strain evidence="3 4">DSM 44219</strain>
    </source>
</reference>
<keyword evidence="2" id="KW-0472">Membrane</keyword>